<evidence type="ECO:0000256" key="2">
    <source>
        <dbReference type="ARBA" id="ARBA00004948"/>
    </source>
</evidence>
<evidence type="ECO:0000256" key="10">
    <source>
        <dbReference type="ARBA" id="ARBA00033171"/>
    </source>
</evidence>
<evidence type="ECO:0000256" key="6">
    <source>
        <dbReference type="ARBA" id="ARBA00022723"/>
    </source>
</evidence>
<sequence length="354" mass="38415">MLKKKILTAILLCFVLVVSACSQGKETTTDTKGESGDKMTTLTFSEPARILSVAPLYVAIEQGYFKEEGIEAKIASGGGGAQVIASILSGEAQFAVSGPRSMFTPLDKGEDLVAIQSLNSALTYQITLSKQYQDKRKISKDSSLKERISALDGATIGTNLVGDSGDVYTRYLMKLHGVDPNSLETVKLAGDGPKIGGMQEGIVDGGIASPPMGLQAASKDVGDVVINTMEEPMYANMVWEVVFADRKFLEKNHEISLKVVRAIGKGMEFTRDNPREAAESITSYFEGIDVDILEQSLIGLKDTFKGYGEMTQEAWDNAQDPLIEYGDISGVKTKQDTTEDVIWTNSYIEEAFKK</sequence>
<evidence type="ECO:0000256" key="8">
    <source>
        <dbReference type="ARBA" id="ARBA00022977"/>
    </source>
</evidence>
<evidence type="ECO:0000256" key="12">
    <source>
        <dbReference type="SAM" id="SignalP"/>
    </source>
</evidence>
<feature type="domain" description="SsuA/THI5-like" evidence="13">
    <location>
        <begin position="53"/>
        <end position="277"/>
    </location>
</feature>
<keyword evidence="9" id="KW-0408">Iron</keyword>
<dbReference type="PROSITE" id="PS51257">
    <property type="entry name" value="PROKAR_LIPOPROTEIN"/>
    <property type="match status" value="1"/>
</dbReference>
<evidence type="ECO:0000313" key="14">
    <source>
        <dbReference type="EMBL" id="NYE08545.1"/>
    </source>
</evidence>
<keyword evidence="12" id="KW-0732">Signal</keyword>
<dbReference type="Pfam" id="PF09084">
    <property type="entry name" value="NMT1"/>
    <property type="match status" value="1"/>
</dbReference>
<feature type="signal peptide" evidence="12">
    <location>
        <begin position="1"/>
        <end position="20"/>
    </location>
</feature>
<comment type="pathway">
    <text evidence="2">Cofactor biosynthesis; thiamine diphosphate biosynthesis.</text>
</comment>
<keyword evidence="7" id="KW-0663">Pyridoxal phosphate</keyword>
<evidence type="ECO:0000256" key="11">
    <source>
        <dbReference type="ARBA" id="ARBA00048179"/>
    </source>
</evidence>
<dbReference type="GO" id="GO:0009228">
    <property type="term" value="P:thiamine biosynthetic process"/>
    <property type="evidence" value="ECO:0007669"/>
    <property type="project" value="UniProtKB-KW"/>
</dbReference>
<comment type="function">
    <text evidence="1">Responsible for the formation of the pyrimidine heterocycle in the thiamine biosynthesis pathway. Catalyzes the formation of hydroxymethylpyrimidine phosphate (HMP-P) from histidine and pyridoxal phosphate (PLP). The protein uses PLP and the active site histidine to form HMP-P, generating an inactive enzyme. The enzyme can only undergo a single turnover, which suggests it is a suicide enzyme.</text>
</comment>
<comment type="catalytic activity">
    <reaction evidence="11">
        <text>N(6)-(pyridoxal phosphate)-L-lysyl-[4-amino-5-hydroxymethyl-2-methylpyrimidine phosphate synthase] + L-histidyl-[4-amino-5-hydroxymethyl-2-methylpyrimidine phosphate synthase] + 2 Fe(3+) + 4 H2O = L-lysyl-[4-amino-5-hydroxymethyl-2-methylpyrimidine phosphate synthase] + (2S)-2-amino-5-hydroxy-4-oxopentanoyl-[4-amino-5-hydroxymethyl-2-methylpyrimidine phosphate synthase] + 4-amino-2-methyl-5-(phosphooxymethyl)pyrimidine + 3-oxopropanoate + 2 Fe(2+) + 2 H(+)</text>
        <dbReference type="Rhea" id="RHEA:65756"/>
        <dbReference type="Rhea" id="RHEA-COMP:16892"/>
        <dbReference type="Rhea" id="RHEA-COMP:16893"/>
        <dbReference type="Rhea" id="RHEA-COMP:16894"/>
        <dbReference type="Rhea" id="RHEA-COMP:16895"/>
        <dbReference type="ChEBI" id="CHEBI:15377"/>
        <dbReference type="ChEBI" id="CHEBI:15378"/>
        <dbReference type="ChEBI" id="CHEBI:29033"/>
        <dbReference type="ChEBI" id="CHEBI:29034"/>
        <dbReference type="ChEBI" id="CHEBI:29969"/>
        <dbReference type="ChEBI" id="CHEBI:29979"/>
        <dbReference type="ChEBI" id="CHEBI:33190"/>
        <dbReference type="ChEBI" id="CHEBI:58354"/>
        <dbReference type="ChEBI" id="CHEBI:143915"/>
        <dbReference type="ChEBI" id="CHEBI:157692"/>
    </reaction>
    <physiologicalReaction direction="left-to-right" evidence="11">
        <dbReference type="Rhea" id="RHEA:65757"/>
    </physiologicalReaction>
</comment>
<dbReference type="InterPro" id="IPR015168">
    <property type="entry name" value="SsuA/THI5"/>
</dbReference>
<comment type="caution">
    <text evidence="14">The sequence shown here is derived from an EMBL/GenBank/DDBJ whole genome shotgun (WGS) entry which is preliminary data.</text>
</comment>
<keyword evidence="5" id="KW-0808">Transferase</keyword>
<accession>A0A852TK37</accession>
<evidence type="ECO:0000256" key="1">
    <source>
        <dbReference type="ARBA" id="ARBA00003469"/>
    </source>
</evidence>
<organism evidence="14 15">
    <name type="scientific">Neobacillus niacini</name>
    <dbReference type="NCBI Taxonomy" id="86668"/>
    <lineage>
        <taxon>Bacteria</taxon>
        <taxon>Bacillati</taxon>
        <taxon>Bacillota</taxon>
        <taxon>Bacilli</taxon>
        <taxon>Bacillales</taxon>
        <taxon>Bacillaceae</taxon>
        <taxon>Neobacillus</taxon>
    </lineage>
</organism>
<evidence type="ECO:0000259" key="13">
    <source>
        <dbReference type="Pfam" id="PF09084"/>
    </source>
</evidence>
<evidence type="ECO:0000256" key="4">
    <source>
        <dbReference type="ARBA" id="ARBA00011738"/>
    </source>
</evidence>
<reference evidence="15" key="2">
    <citation type="submission" date="2020-08" db="EMBL/GenBank/DDBJ databases">
        <title>The Agave Microbiome: Exploring the role of microbial communities in plant adaptations to desert environments.</title>
        <authorList>
            <person name="Partida-Martinez L.P."/>
        </authorList>
    </citation>
    <scope>NUCLEOTIDE SEQUENCE [LARGE SCALE GENOMIC DNA]</scope>
    <source>
        <strain evidence="15">AT2.8</strain>
    </source>
</reference>
<name>A0A852TK37_9BACI</name>
<dbReference type="SUPFAM" id="SSF53850">
    <property type="entry name" value="Periplasmic binding protein-like II"/>
    <property type="match status" value="1"/>
</dbReference>
<dbReference type="Gene3D" id="3.40.190.10">
    <property type="entry name" value="Periplasmic binding protein-like II"/>
    <property type="match status" value="2"/>
</dbReference>
<dbReference type="EMBL" id="JACCBX010000014">
    <property type="protein sequence ID" value="NYE08545.1"/>
    <property type="molecule type" value="Genomic_DNA"/>
</dbReference>
<evidence type="ECO:0000256" key="7">
    <source>
        <dbReference type="ARBA" id="ARBA00022898"/>
    </source>
</evidence>
<evidence type="ECO:0000256" key="3">
    <source>
        <dbReference type="ARBA" id="ARBA00009406"/>
    </source>
</evidence>
<dbReference type="GO" id="GO:0046872">
    <property type="term" value="F:metal ion binding"/>
    <property type="evidence" value="ECO:0007669"/>
    <property type="project" value="UniProtKB-KW"/>
</dbReference>
<comment type="similarity">
    <text evidence="3">Belongs to the NMT1/THI5 family.</text>
</comment>
<dbReference type="AlphaFoldDB" id="A0A852TK37"/>
<keyword evidence="8" id="KW-0784">Thiamine biosynthesis</keyword>
<dbReference type="InterPro" id="IPR027939">
    <property type="entry name" value="NMT1/THI5"/>
</dbReference>
<dbReference type="Proteomes" id="UP000548423">
    <property type="component" value="Unassembled WGS sequence"/>
</dbReference>
<protein>
    <recommendedName>
        <fullName evidence="10">Thiamine pyrimidine synthase</fullName>
    </recommendedName>
</protein>
<proteinExistence type="inferred from homology"/>
<keyword evidence="6" id="KW-0479">Metal-binding</keyword>
<dbReference type="PANTHER" id="PTHR31528:SF1">
    <property type="entry name" value="4-AMINO-5-HYDROXYMETHYL-2-METHYLPYRIMIDINE PHOSPHATE SYNTHASE THI11-RELATED"/>
    <property type="match status" value="1"/>
</dbReference>
<dbReference type="GO" id="GO:0016740">
    <property type="term" value="F:transferase activity"/>
    <property type="evidence" value="ECO:0007669"/>
    <property type="project" value="UniProtKB-KW"/>
</dbReference>
<evidence type="ECO:0000313" key="15">
    <source>
        <dbReference type="Proteomes" id="UP000548423"/>
    </source>
</evidence>
<evidence type="ECO:0000256" key="9">
    <source>
        <dbReference type="ARBA" id="ARBA00023004"/>
    </source>
</evidence>
<evidence type="ECO:0000256" key="5">
    <source>
        <dbReference type="ARBA" id="ARBA00022679"/>
    </source>
</evidence>
<dbReference type="PANTHER" id="PTHR31528">
    <property type="entry name" value="4-AMINO-5-HYDROXYMETHYL-2-METHYLPYRIMIDINE PHOSPHATE SYNTHASE THI11-RELATED"/>
    <property type="match status" value="1"/>
</dbReference>
<reference evidence="15" key="1">
    <citation type="submission" date="2020-07" db="EMBL/GenBank/DDBJ databases">
        <authorList>
            <person name="Partida-Martinez L."/>
            <person name="Huntemann M."/>
            <person name="Clum A."/>
            <person name="Wang J."/>
            <person name="Palaniappan K."/>
            <person name="Ritter S."/>
            <person name="Chen I.-M."/>
            <person name="Stamatis D."/>
            <person name="Reddy T."/>
            <person name="O'Malley R."/>
            <person name="Daum C."/>
            <person name="Shapiro N."/>
            <person name="Ivanova N."/>
            <person name="Kyrpides N."/>
            <person name="Woyke T."/>
        </authorList>
    </citation>
    <scope>NUCLEOTIDE SEQUENCE [LARGE SCALE GENOMIC DNA]</scope>
    <source>
        <strain evidence="15">AT2.8</strain>
    </source>
</reference>
<gene>
    <name evidence="14" type="ORF">F4694_005393</name>
</gene>
<comment type="subunit">
    <text evidence="4">Homodimer.</text>
</comment>
<feature type="chain" id="PRO_5038480603" description="Thiamine pyrimidine synthase" evidence="12">
    <location>
        <begin position="21"/>
        <end position="354"/>
    </location>
</feature>